<comment type="caution">
    <text evidence="2">The sequence shown here is derived from an EMBL/GenBank/DDBJ whole genome shotgun (WGS) entry which is preliminary data.</text>
</comment>
<reference evidence="2 3" key="1">
    <citation type="journal article" date="2018" name="Nat. Genet.">
        <title>The Rosa genome provides new insights in the design of modern roses.</title>
        <authorList>
            <person name="Bendahmane M."/>
        </authorList>
    </citation>
    <scope>NUCLEOTIDE SEQUENCE [LARGE SCALE GENOMIC DNA]</scope>
    <source>
        <strain evidence="3">cv. Old Blush</strain>
    </source>
</reference>
<keyword evidence="2" id="KW-0548">Nucleotidyltransferase</keyword>
<accession>A0A2P6QSR0</accession>
<evidence type="ECO:0000259" key="1">
    <source>
        <dbReference type="Pfam" id="PF13966"/>
    </source>
</evidence>
<dbReference type="GO" id="GO:0003964">
    <property type="term" value="F:RNA-directed DNA polymerase activity"/>
    <property type="evidence" value="ECO:0007669"/>
    <property type="project" value="UniProtKB-KW"/>
</dbReference>
<keyword evidence="2" id="KW-0808">Transferase</keyword>
<sequence>MVKIAYRFDFPSSNSRSPFQLSVGVNFWKKLWKITIPNSAKVHIWRVCHNMLPSMERLASKRVELDSQVCVLCCSALETTLHICRDCPYTKQLLQSNGVLTQL</sequence>
<dbReference type="Proteomes" id="UP000238479">
    <property type="component" value="Chromosome 4"/>
</dbReference>
<dbReference type="OMA" id="SAKVHIW"/>
<name>A0A2P6QSR0_ROSCH</name>
<proteinExistence type="predicted"/>
<dbReference type="InterPro" id="IPR026960">
    <property type="entry name" value="RVT-Znf"/>
</dbReference>
<evidence type="ECO:0000313" key="2">
    <source>
        <dbReference type="EMBL" id="PRQ37209.1"/>
    </source>
</evidence>
<protein>
    <submittedName>
        <fullName evidence="2">Putative reverse transcriptase zinc-binding domain-containing protein</fullName>
    </submittedName>
</protein>
<dbReference type="Pfam" id="PF13966">
    <property type="entry name" value="zf-RVT"/>
    <property type="match status" value="1"/>
</dbReference>
<keyword evidence="2" id="KW-0695">RNA-directed DNA polymerase</keyword>
<dbReference type="EMBL" id="PDCK01000042">
    <property type="protein sequence ID" value="PRQ37209.1"/>
    <property type="molecule type" value="Genomic_DNA"/>
</dbReference>
<feature type="domain" description="Reverse transcriptase zinc-binding" evidence="1">
    <location>
        <begin position="24"/>
        <end position="93"/>
    </location>
</feature>
<evidence type="ECO:0000313" key="3">
    <source>
        <dbReference type="Proteomes" id="UP000238479"/>
    </source>
</evidence>
<gene>
    <name evidence="2" type="ORF">RchiOBHm_Chr4g0400031</name>
</gene>
<dbReference type="AlphaFoldDB" id="A0A2P6QSR0"/>
<organism evidence="2 3">
    <name type="scientific">Rosa chinensis</name>
    <name type="common">China rose</name>
    <dbReference type="NCBI Taxonomy" id="74649"/>
    <lineage>
        <taxon>Eukaryota</taxon>
        <taxon>Viridiplantae</taxon>
        <taxon>Streptophyta</taxon>
        <taxon>Embryophyta</taxon>
        <taxon>Tracheophyta</taxon>
        <taxon>Spermatophyta</taxon>
        <taxon>Magnoliopsida</taxon>
        <taxon>eudicotyledons</taxon>
        <taxon>Gunneridae</taxon>
        <taxon>Pentapetalae</taxon>
        <taxon>rosids</taxon>
        <taxon>fabids</taxon>
        <taxon>Rosales</taxon>
        <taxon>Rosaceae</taxon>
        <taxon>Rosoideae</taxon>
        <taxon>Rosoideae incertae sedis</taxon>
        <taxon>Rosa</taxon>
    </lineage>
</organism>
<keyword evidence="3" id="KW-1185">Reference proteome</keyword>
<dbReference type="Gramene" id="PRQ37209">
    <property type="protein sequence ID" value="PRQ37209"/>
    <property type="gene ID" value="RchiOBHm_Chr4g0400031"/>
</dbReference>